<dbReference type="InterPro" id="IPR050500">
    <property type="entry name" value="Phos_Acetyltrans/Butyryltrans"/>
</dbReference>
<dbReference type="InterPro" id="IPR029069">
    <property type="entry name" value="HotDog_dom_sf"/>
</dbReference>
<dbReference type="SUPFAM" id="SSF54637">
    <property type="entry name" value="Thioesterase/thiol ester dehydrase-isomerase"/>
    <property type="match status" value="1"/>
</dbReference>
<dbReference type="STRING" id="1384459.GL4_0384"/>
<keyword evidence="2 5" id="KW-0012">Acyltransferase</keyword>
<dbReference type="GO" id="GO:0008959">
    <property type="term" value="F:phosphate acetyltransferase activity"/>
    <property type="evidence" value="ECO:0007669"/>
    <property type="project" value="UniProtKB-EC"/>
</dbReference>
<evidence type="ECO:0000313" key="5">
    <source>
        <dbReference type="EMBL" id="BAQ15852.1"/>
    </source>
</evidence>
<dbReference type="EC" id="2.3.1.8" evidence="5"/>
<feature type="domain" description="Phosphate acetyl/butaryl transferase" evidence="3">
    <location>
        <begin position="235"/>
        <end position="447"/>
    </location>
</feature>
<keyword evidence="1 5" id="KW-0808">Transferase</keyword>
<dbReference type="PANTHER" id="PTHR43356:SF2">
    <property type="entry name" value="PHOSPHATE ACETYLTRANSFERASE"/>
    <property type="match status" value="1"/>
</dbReference>
<reference evidence="5 6" key="1">
    <citation type="submission" date="2014-09" db="EMBL/GenBank/DDBJ databases">
        <title>Genome sequencing of Methyloceanibacter caenitepidi Gela4.</title>
        <authorList>
            <person name="Takeuchi M."/>
            <person name="Susumu S."/>
            <person name="Kamagata Y."/>
            <person name="Oshima K."/>
            <person name="Hattori M."/>
            <person name="Iwasaki W."/>
        </authorList>
    </citation>
    <scope>NUCLEOTIDE SEQUENCE [LARGE SCALE GENOMIC DNA]</scope>
    <source>
        <strain evidence="5 6">Gela4</strain>
    </source>
</reference>
<name>A0A0A8JZT0_9HYPH</name>
<dbReference type="Pfam" id="PF01515">
    <property type="entry name" value="PTA_PTB"/>
    <property type="match status" value="1"/>
</dbReference>
<dbReference type="InterPro" id="IPR039569">
    <property type="entry name" value="FAS1-like_DH_region"/>
</dbReference>
<sequence length="469" mass="49733">MIRENRLYDELSIGDTESVKRVCTANDLFVFAHASGNLNPLHIPDEEDKDRTEAVAPSMWVGALISSVLGNVLPGPGTLYRSQSLRFLDRVHVGDELTITVSVKDKLPNSVVVMDTKVTGRGGETVAEGVAEVLAPERKVRIDMEELPEIVLQRHQHFDHYIHLCEGLEPLVTAVVAPEEKESLGGALLAARHSLIRPILIGSEPLIRQAALDAGEDLGPYEIIDIPDHVAAAGRAVELVHEGYAGAIMKGHLHTSDLLHQVLKSKGGLRTSRRMSHAFVMDVPGLDHPLIISDAAINIMPDLVTKVDITQSAIDVALALGIEKPKVGVLSAVETVNPQIPSTLDAAALSKMSDRGQIKGGVVDGPLAMDNAMDAEAATTKGVTGLVAGHAEVLIVPNLEAGNMLAKQLAFVSGADAAGIALGASVPIILTSRADGEKARLASCAIAVLYRFWQENGVPVGSRLAEAAE</sequence>
<dbReference type="Proteomes" id="UP000031643">
    <property type="component" value="Chromosome"/>
</dbReference>
<evidence type="ECO:0000313" key="6">
    <source>
        <dbReference type="Proteomes" id="UP000031643"/>
    </source>
</evidence>
<evidence type="ECO:0000259" key="4">
    <source>
        <dbReference type="Pfam" id="PF13452"/>
    </source>
</evidence>
<dbReference type="Pfam" id="PF13452">
    <property type="entry name" value="FAS1_DH_region"/>
    <property type="match status" value="1"/>
</dbReference>
<dbReference type="Gene3D" id="3.10.129.10">
    <property type="entry name" value="Hotdog Thioesterase"/>
    <property type="match status" value="1"/>
</dbReference>
<protein>
    <submittedName>
        <fullName evidence="5">Phosphate acetyltransferase</fullName>
        <ecNumber evidence="5">2.3.1.8</ecNumber>
    </submittedName>
</protein>
<evidence type="ECO:0000256" key="2">
    <source>
        <dbReference type="ARBA" id="ARBA00023315"/>
    </source>
</evidence>
<evidence type="ECO:0000259" key="3">
    <source>
        <dbReference type="Pfam" id="PF01515"/>
    </source>
</evidence>
<dbReference type="NCBIfam" id="NF006045">
    <property type="entry name" value="PRK08190.1"/>
    <property type="match status" value="1"/>
</dbReference>
<proteinExistence type="predicted"/>
<dbReference type="PANTHER" id="PTHR43356">
    <property type="entry name" value="PHOSPHATE ACETYLTRANSFERASE"/>
    <property type="match status" value="1"/>
</dbReference>
<dbReference type="KEGG" id="mcg:GL4_0384"/>
<dbReference type="Gene3D" id="3.40.718.10">
    <property type="entry name" value="Isopropylmalate Dehydrogenase"/>
    <property type="match status" value="1"/>
</dbReference>
<dbReference type="RefSeq" id="WP_045363935.1">
    <property type="nucleotide sequence ID" value="NZ_AP014648.1"/>
</dbReference>
<keyword evidence="6" id="KW-1185">Reference proteome</keyword>
<dbReference type="EMBL" id="AP014648">
    <property type="protein sequence ID" value="BAQ15852.1"/>
    <property type="molecule type" value="Genomic_DNA"/>
</dbReference>
<dbReference type="CDD" id="cd03449">
    <property type="entry name" value="R_hydratase"/>
    <property type="match status" value="1"/>
</dbReference>
<gene>
    <name evidence="5" type="ORF">GL4_0384</name>
</gene>
<accession>A0A0A8JZT0</accession>
<dbReference type="NCBIfam" id="NF008852">
    <property type="entry name" value="PRK11890.1"/>
    <property type="match status" value="1"/>
</dbReference>
<dbReference type="InterPro" id="IPR002505">
    <property type="entry name" value="PTA_PTB"/>
</dbReference>
<feature type="domain" description="FAS1-like dehydratase" evidence="4">
    <location>
        <begin position="16"/>
        <end position="128"/>
    </location>
</feature>
<dbReference type="AlphaFoldDB" id="A0A0A8JZT0"/>
<dbReference type="SUPFAM" id="SSF53659">
    <property type="entry name" value="Isocitrate/Isopropylmalate dehydrogenase-like"/>
    <property type="match status" value="1"/>
</dbReference>
<dbReference type="HOGENOM" id="CLU_042890_1_0_5"/>
<organism evidence="5 6">
    <name type="scientific">Methyloceanibacter caenitepidi</name>
    <dbReference type="NCBI Taxonomy" id="1384459"/>
    <lineage>
        <taxon>Bacteria</taxon>
        <taxon>Pseudomonadati</taxon>
        <taxon>Pseudomonadota</taxon>
        <taxon>Alphaproteobacteria</taxon>
        <taxon>Hyphomicrobiales</taxon>
        <taxon>Hyphomicrobiaceae</taxon>
        <taxon>Methyloceanibacter</taxon>
    </lineage>
</organism>
<evidence type="ECO:0000256" key="1">
    <source>
        <dbReference type="ARBA" id="ARBA00022679"/>
    </source>
</evidence>